<protein>
    <submittedName>
        <fullName evidence="4">Uncharacterized protein</fullName>
    </submittedName>
</protein>
<evidence type="ECO:0000256" key="1">
    <source>
        <dbReference type="ARBA" id="ARBA00007119"/>
    </source>
</evidence>
<dbReference type="EMBL" id="CAUYUJ010019259">
    <property type="protein sequence ID" value="CAK0889729.1"/>
    <property type="molecule type" value="Genomic_DNA"/>
</dbReference>
<evidence type="ECO:0000256" key="3">
    <source>
        <dbReference type="ARBA" id="ARBA00023004"/>
    </source>
</evidence>
<dbReference type="InterPro" id="IPR037217">
    <property type="entry name" value="Trp/Indoleamine_2_3_dOase-like"/>
</dbReference>
<dbReference type="PANTHER" id="PTHR28657:SF5">
    <property type="entry name" value="INDOLEAMINE 2,3-DIOXYGENASE"/>
    <property type="match status" value="1"/>
</dbReference>
<evidence type="ECO:0000313" key="4">
    <source>
        <dbReference type="EMBL" id="CAK0889729.1"/>
    </source>
</evidence>
<proteinExistence type="inferred from homology"/>
<dbReference type="SUPFAM" id="SSF140959">
    <property type="entry name" value="Indolic compounds 2,3-dioxygenase-like"/>
    <property type="match status" value="1"/>
</dbReference>
<accession>A0ABN9WWU3</accession>
<gene>
    <name evidence="4" type="ORF">PCOR1329_LOCUS70194</name>
</gene>
<organism evidence="4 5">
    <name type="scientific">Prorocentrum cordatum</name>
    <dbReference type="NCBI Taxonomy" id="2364126"/>
    <lineage>
        <taxon>Eukaryota</taxon>
        <taxon>Sar</taxon>
        <taxon>Alveolata</taxon>
        <taxon>Dinophyceae</taxon>
        <taxon>Prorocentrales</taxon>
        <taxon>Prorocentraceae</taxon>
        <taxon>Prorocentrum</taxon>
    </lineage>
</organism>
<name>A0ABN9WWU3_9DINO</name>
<dbReference type="InterPro" id="IPR000898">
    <property type="entry name" value="Indolamine_dOase"/>
</dbReference>
<comment type="similarity">
    <text evidence="1">Belongs to the indoleamine 2,3-dioxygenase family.</text>
</comment>
<evidence type="ECO:0000256" key="2">
    <source>
        <dbReference type="ARBA" id="ARBA00022723"/>
    </source>
</evidence>
<keyword evidence="3" id="KW-0408">Iron</keyword>
<keyword evidence="5" id="KW-1185">Reference proteome</keyword>
<dbReference type="PANTHER" id="PTHR28657">
    <property type="entry name" value="INDOLEAMINE 2,3-DIOXYGENASE"/>
    <property type="match status" value="1"/>
</dbReference>
<dbReference type="Gene3D" id="1.20.58.480">
    <property type="match status" value="1"/>
</dbReference>
<comment type="caution">
    <text evidence="4">The sequence shown here is derived from an EMBL/GenBank/DDBJ whole genome shotgun (WGS) entry which is preliminary data.</text>
</comment>
<reference evidence="4" key="1">
    <citation type="submission" date="2023-10" db="EMBL/GenBank/DDBJ databases">
        <authorList>
            <person name="Chen Y."/>
            <person name="Shah S."/>
            <person name="Dougan E. K."/>
            <person name="Thang M."/>
            <person name="Chan C."/>
        </authorList>
    </citation>
    <scope>NUCLEOTIDE SEQUENCE [LARGE SCALE GENOMIC DNA]</scope>
</reference>
<dbReference type="Proteomes" id="UP001189429">
    <property type="component" value="Unassembled WGS sequence"/>
</dbReference>
<keyword evidence="2" id="KW-0479">Metal-binding</keyword>
<evidence type="ECO:0000313" key="5">
    <source>
        <dbReference type="Proteomes" id="UP001189429"/>
    </source>
</evidence>
<sequence length="295" mass="32129">MPADASAMADVPASLSRLLTAAASRAGVPPYAATNTMIYFNWEHKSLRASDNYEPAQLAHGIVPRFALLSPSQGQSSMRNFILLHLEQENAASVAFHAFSQAALGADLHNATHVSQSLEQALYALRGINKIFRKYMTAGSIVPSDWRDYMLPFLSTDDAGKGGVTGAECSFVRGLDTIFGAPEASNADTHKQFDIASASYTTQQANLMEHLKQAGSAIRTYVPESTTEIKTLWQACGDTFLNWRAMHYRRIQKFVHEDYHTSAGNTHTSAGGVFNKLDDRIRDFGSANCSSVSVG</sequence>